<evidence type="ECO:0000313" key="3">
    <source>
        <dbReference type="EMBL" id="CAH0004352.1"/>
    </source>
</evidence>
<proteinExistence type="inferred from homology"/>
<dbReference type="SUPFAM" id="SSF53474">
    <property type="entry name" value="alpha/beta-Hydrolases"/>
    <property type="match status" value="1"/>
</dbReference>
<dbReference type="InterPro" id="IPR050565">
    <property type="entry name" value="LYPA1-2/EST-like"/>
</dbReference>
<comment type="caution">
    <text evidence="3">The sequence shown here is derived from an EMBL/GenBank/DDBJ whole genome shotgun (WGS) entry which is preliminary data.</text>
</comment>
<dbReference type="InterPro" id="IPR003140">
    <property type="entry name" value="PLipase/COase/thioEstase"/>
</dbReference>
<accession>A0A9N9YDG2</accession>
<evidence type="ECO:0000313" key="4">
    <source>
        <dbReference type="Proteomes" id="UP000754883"/>
    </source>
</evidence>
<dbReference type="OrthoDB" id="2418081at2759"/>
<organism evidence="3 4">
    <name type="scientific">Clonostachys byssicola</name>
    <dbReference type="NCBI Taxonomy" id="160290"/>
    <lineage>
        <taxon>Eukaryota</taxon>
        <taxon>Fungi</taxon>
        <taxon>Dikarya</taxon>
        <taxon>Ascomycota</taxon>
        <taxon>Pezizomycotina</taxon>
        <taxon>Sordariomycetes</taxon>
        <taxon>Hypocreomycetidae</taxon>
        <taxon>Hypocreales</taxon>
        <taxon>Bionectriaceae</taxon>
        <taxon>Clonostachys</taxon>
    </lineage>
</organism>
<dbReference type="GO" id="GO:0005737">
    <property type="term" value="C:cytoplasm"/>
    <property type="evidence" value="ECO:0007669"/>
    <property type="project" value="TreeGrafter"/>
</dbReference>
<dbReference type="Proteomes" id="UP000754883">
    <property type="component" value="Unassembled WGS sequence"/>
</dbReference>
<dbReference type="GO" id="GO:0008474">
    <property type="term" value="F:palmitoyl-(protein) hydrolase activity"/>
    <property type="evidence" value="ECO:0007669"/>
    <property type="project" value="TreeGrafter"/>
</dbReference>
<evidence type="ECO:0000256" key="1">
    <source>
        <dbReference type="ARBA" id="ARBA00006499"/>
    </source>
</evidence>
<reference evidence="3" key="1">
    <citation type="submission" date="2021-10" db="EMBL/GenBank/DDBJ databases">
        <authorList>
            <person name="Piombo E."/>
        </authorList>
    </citation>
    <scope>NUCLEOTIDE SEQUENCE</scope>
</reference>
<comment type="similarity">
    <text evidence="1">Belongs to the AB hydrolase superfamily. AB hydrolase 2 family.</text>
</comment>
<gene>
    <name evidence="3" type="ORF">CBYS24578_00011892</name>
</gene>
<dbReference type="GO" id="GO:0052689">
    <property type="term" value="F:carboxylic ester hydrolase activity"/>
    <property type="evidence" value="ECO:0007669"/>
    <property type="project" value="TreeGrafter"/>
</dbReference>
<keyword evidence="4" id="KW-1185">Reference proteome</keyword>
<dbReference type="Gene3D" id="3.40.50.1820">
    <property type="entry name" value="alpha/beta hydrolase"/>
    <property type="match status" value="1"/>
</dbReference>
<feature type="domain" description="Phospholipase/carboxylesterase/thioesterase" evidence="2">
    <location>
        <begin position="8"/>
        <end position="161"/>
    </location>
</feature>
<dbReference type="InterPro" id="IPR029058">
    <property type="entry name" value="AB_hydrolase_fold"/>
</dbReference>
<protein>
    <recommendedName>
        <fullName evidence="2">Phospholipase/carboxylesterase/thioesterase domain-containing protein</fullName>
    </recommendedName>
</protein>
<dbReference type="PANTHER" id="PTHR10655:SF63">
    <property type="entry name" value="PHOSPHOLIPASE_CARBOXYLESTERASE_THIOESTERASE DOMAIN-CONTAINING PROTEIN"/>
    <property type="match status" value="1"/>
</dbReference>
<dbReference type="PANTHER" id="PTHR10655">
    <property type="entry name" value="LYSOPHOSPHOLIPASE-RELATED"/>
    <property type="match status" value="1"/>
</dbReference>
<evidence type="ECO:0000259" key="2">
    <source>
        <dbReference type="Pfam" id="PF02230"/>
    </source>
</evidence>
<dbReference type="EMBL" id="CABFNO020001566">
    <property type="protein sequence ID" value="CAH0004352.1"/>
    <property type="molecule type" value="Genomic_DNA"/>
</dbReference>
<dbReference type="Pfam" id="PF02230">
    <property type="entry name" value="Abhydrolase_2"/>
    <property type="match status" value="1"/>
</dbReference>
<name>A0A9N9YDG2_9HYPO</name>
<sequence>MALPPRESTIIEPTSPHTHTVVFLHGRGDSAAKFASSLAYSPASDNQTLPEAFPGFRWVFPSAPIEATALNPIERRAQWFDVWNVRDLGDREELQAEGLRRSVGRVREMVRAEAGMVGGLERVVVMGISQGGATGAHVLLSLGEGERLGAFVGVSCRMVFPGRSLGETRGMLGMEREDGHDGEVSEAVRRTPVMLQHCVDDTVVRVEDGMVLRETLERFGGEGKRVEWREYPDGGHWFNSPAGTDGIVEFLSRELGVAPAVVGPPP</sequence>
<dbReference type="AlphaFoldDB" id="A0A9N9YDG2"/>